<proteinExistence type="predicted"/>
<gene>
    <name evidence="1" type="ORF">U0R10_07960</name>
</gene>
<organism evidence="1 2">
    <name type="scientific">Aquirufa avitistagni</name>
    <dbReference type="NCBI Taxonomy" id="3104728"/>
    <lineage>
        <taxon>Bacteria</taxon>
        <taxon>Pseudomonadati</taxon>
        <taxon>Bacteroidota</taxon>
        <taxon>Cytophagia</taxon>
        <taxon>Cytophagales</taxon>
        <taxon>Flectobacillaceae</taxon>
        <taxon>Aquirufa</taxon>
    </lineage>
</organism>
<sequence length="150" mass="17052">MIQKLAQQLAEMESMIPMAETQNSGISHASAGWHLAHNILVINQVTSAIAKSDPVNYKPRFSWTKFIIFLTKNIPRGKAKAPKAVEPTPDMDLQEALERASLAIINLMSVAPNQFFPHPYFGDLNRDKTIKFLWIHTEHHLKIVRDLLKK</sequence>
<protein>
    <submittedName>
        <fullName evidence="1">DUF1569 domain-containing protein</fullName>
    </submittedName>
</protein>
<dbReference type="Pfam" id="PF07606">
    <property type="entry name" value="DUF1569"/>
    <property type="match status" value="1"/>
</dbReference>
<keyword evidence="2" id="KW-1185">Reference proteome</keyword>
<dbReference type="EMBL" id="JBBKXZ010000002">
    <property type="protein sequence ID" value="MFD3394551.1"/>
    <property type="molecule type" value="Genomic_DNA"/>
</dbReference>
<evidence type="ECO:0000313" key="1">
    <source>
        <dbReference type="EMBL" id="MFD3394551.1"/>
    </source>
</evidence>
<dbReference type="InterPro" id="IPR034660">
    <property type="entry name" value="DinB/YfiT-like"/>
</dbReference>
<dbReference type="Gene3D" id="1.20.120.450">
    <property type="entry name" value="dinb family like domain"/>
    <property type="match status" value="1"/>
</dbReference>
<comment type="caution">
    <text evidence="1">The sequence shown here is derived from an EMBL/GenBank/DDBJ whole genome shotgun (WGS) entry which is preliminary data.</text>
</comment>
<dbReference type="RefSeq" id="WP_377983431.1">
    <property type="nucleotide sequence ID" value="NZ_JBBKXZ010000002.1"/>
</dbReference>
<dbReference type="InterPro" id="IPR011463">
    <property type="entry name" value="DUF1569"/>
</dbReference>
<evidence type="ECO:0000313" key="2">
    <source>
        <dbReference type="Proteomes" id="UP001598138"/>
    </source>
</evidence>
<accession>A0ABW6DCB6</accession>
<reference evidence="1 2" key="1">
    <citation type="submission" date="2024-03" db="EMBL/GenBank/DDBJ databases">
        <title>Aquirufa genome sequencing.</title>
        <authorList>
            <person name="Pitt A."/>
            <person name="Hahn M.W."/>
        </authorList>
    </citation>
    <scope>NUCLEOTIDE SEQUENCE [LARGE SCALE GENOMIC DNA]</scope>
    <source>
        <strain evidence="1 2">OSTEICH-129V</strain>
    </source>
</reference>
<dbReference type="Proteomes" id="UP001598138">
    <property type="component" value="Unassembled WGS sequence"/>
</dbReference>
<name>A0ABW6DCB6_9BACT</name>